<dbReference type="PANTHER" id="PTHR39321">
    <property type="entry name" value="NICOTINATE-NUCLEOTIDE ADENYLYLTRANSFERASE-RELATED"/>
    <property type="match status" value="1"/>
</dbReference>
<sequence length="195" mass="22128">MRIGLFGGSFDPVHLGHLLAASESADRLVLDEVHFVTAARPPHKRPVAPPEARHEMVVLATITDPRFRASRIELDYPGPTFTVDTLRRARRLWPEAELFFITGADAYRDVASWKEHEALFDLATIVAVSRPGYDLGRLDPFFRERVVVLEIPGYEVSSTEIRRRIREGRSIRYLVPHAVEVYIEKHGLYAGDLEG</sequence>
<accession>F2NNL2</accession>
<evidence type="ECO:0000256" key="10">
    <source>
        <dbReference type="HAMAP-Rule" id="MF_00244"/>
    </source>
</evidence>
<keyword evidence="6 10" id="KW-0547">Nucleotide-binding</keyword>
<dbReference type="HAMAP" id="MF_00244">
    <property type="entry name" value="NaMN_adenylyltr"/>
    <property type="match status" value="1"/>
</dbReference>
<evidence type="ECO:0000256" key="5">
    <source>
        <dbReference type="ARBA" id="ARBA00022695"/>
    </source>
</evidence>
<comment type="function">
    <text evidence="1 10">Catalyzes the reversible adenylation of nicotinate mononucleotide (NaMN) to nicotinic acid adenine dinucleotide (NaAD).</text>
</comment>
<evidence type="ECO:0000256" key="7">
    <source>
        <dbReference type="ARBA" id="ARBA00022840"/>
    </source>
</evidence>
<evidence type="ECO:0000256" key="4">
    <source>
        <dbReference type="ARBA" id="ARBA00022679"/>
    </source>
</evidence>
<evidence type="ECO:0000256" key="8">
    <source>
        <dbReference type="ARBA" id="ARBA00023027"/>
    </source>
</evidence>
<dbReference type="HOGENOM" id="CLU_069765_1_1_0"/>
<dbReference type="GO" id="GO:0005524">
    <property type="term" value="F:ATP binding"/>
    <property type="evidence" value="ECO:0007669"/>
    <property type="project" value="UniProtKB-KW"/>
</dbReference>
<evidence type="ECO:0000256" key="9">
    <source>
        <dbReference type="ARBA" id="ARBA00048721"/>
    </source>
</evidence>
<feature type="domain" description="Cytidyltransferase-like" evidence="11">
    <location>
        <begin position="5"/>
        <end position="164"/>
    </location>
</feature>
<name>F2NNL2_MARHT</name>
<dbReference type="EMBL" id="CP002630">
    <property type="protein sequence ID" value="AEB11027.1"/>
    <property type="molecule type" value="Genomic_DNA"/>
</dbReference>
<protein>
    <recommendedName>
        <fullName evidence="10">Probable nicotinate-nucleotide adenylyltransferase</fullName>
        <ecNumber evidence="10">2.7.7.18</ecNumber>
    </recommendedName>
    <alternativeName>
        <fullName evidence="10">Deamido-NAD(+) diphosphorylase</fullName>
    </alternativeName>
    <alternativeName>
        <fullName evidence="10">Deamido-NAD(+) pyrophosphorylase</fullName>
    </alternativeName>
    <alternativeName>
        <fullName evidence="10">Nicotinate mononucleotide adenylyltransferase</fullName>
        <shortName evidence="10">NaMN adenylyltransferase</shortName>
    </alternativeName>
</protein>
<dbReference type="OrthoDB" id="5295945at2"/>
<dbReference type="InterPro" id="IPR004821">
    <property type="entry name" value="Cyt_trans-like"/>
</dbReference>
<dbReference type="Pfam" id="PF01467">
    <property type="entry name" value="CTP_transf_like"/>
    <property type="match status" value="1"/>
</dbReference>
<organism evidence="12 13">
    <name type="scientific">Marinithermus hydrothermalis (strain DSM 14884 / JCM 11576 / T1)</name>
    <dbReference type="NCBI Taxonomy" id="869210"/>
    <lineage>
        <taxon>Bacteria</taxon>
        <taxon>Thermotogati</taxon>
        <taxon>Deinococcota</taxon>
        <taxon>Deinococci</taxon>
        <taxon>Thermales</taxon>
        <taxon>Thermaceae</taxon>
        <taxon>Marinithermus</taxon>
    </lineage>
</organism>
<dbReference type="UniPathway" id="UPA00253">
    <property type="reaction ID" value="UER00332"/>
</dbReference>
<dbReference type="Proteomes" id="UP000007030">
    <property type="component" value="Chromosome"/>
</dbReference>
<dbReference type="RefSeq" id="WP_013703082.1">
    <property type="nucleotide sequence ID" value="NC_015387.1"/>
</dbReference>
<evidence type="ECO:0000256" key="2">
    <source>
        <dbReference type="ARBA" id="ARBA00005019"/>
    </source>
</evidence>
<dbReference type="CDD" id="cd02165">
    <property type="entry name" value="NMNAT"/>
    <property type="match status" value="1"/>
</dbReference>
<dbReference type="InterPro" id="IPR005248">
    <property type="entry name" value="NadD/NMNAT"/>
</dbReference>
<evidence type="ECO:0000256" key="6">
    <source>
        <dbReference type="ARBA" id="ARBA00022741"/>
    </source>
</evidence>
<keyword evidence="7 10" id="KW-0067">ATP-binding</keyword>
<keyword evidence="3 10" id="KW-0662">Pyridine nucleotide biosynthesis</keyword>
<dbReference type="PANTHER" id="PTHR39321:SF3">
    <property type="entry name" value="PHOSPHOPANTETHEINE ADENYLYLTRANSFERASE"/>
    <property type="match status" value="1"/>
</dbReference>
<evidence type="ECO:0000313" key="13">
    <source>
        <dbReference type="Proteomes" id="UP000007030"/>
    </source>
</evidence>
<evidence type="ECO:0000256" key="3">
    <source>
        <dbReference type="ARBA" id="ARBA00022642"/>
    </source>
</evidence>
<comment type="pathway">
    <text evidence="2 10">Cofactor biosynthesis; NAD(+) biosynthesis; deamido-NAD(+) from nicotinate D-ribonucleotide: step 1/1.</text>
</comment>
<reference evidence="12 13" key="1">
    <citation type="journal article" date="2012" name="Stand. Genomic Sci.">
        <title>Complete genome sequence of the aerobic, heterotroph Marinithermus hydrothermalis type strain (T1(T)) from a deep-sea hydrothermal vent chimney.</title>
        <authorList>
            <person name="Copeland A."/>
            <person name="Gu W."/>
            <person name="Yasawong M."/>
            <person name="Lapidus A."/>
            <person name="Lucas S."/>
            <person name="Deshpande S."/>
            <person name="Pagani I."/>
            <person name="Tapia R."/>
            <person name="Cheng J.F."/>
            <person name="Goodwin L.A."/>
            <person name="Pitluck S."/>
            <person name="Liolios K."/>
            <person name="Ivanova N."/>
            <person name="Mavromatis K."/>
            <person name="Mikhailova N."/>
            <person name="Pati A."/>
            <person name="Chen A."/>
            <person name="Palaniappan K."/>
            <person name="Land M."/>
            <person name="Pan C."/>
            <person name="Brambilla E.M."/>
            <person name="Rohde M."/>
            <person name="Tindall B.J."/>
            <person name="Sikorski J."/>
            <person name="Goker M."/>
            <person name="Detter J.C."/>
            <person name="Bristow J."/>
            <person name="Eisen J.A."/>
            <person name="Markowitz V."/>
            <person name="Hugenholtz P."/>
            <person name="Kyrpides N.C."/>
            <person name="Klenk H.P."/>
            <person name="Woyke T."/>
        </authorList>
    </citation>
    <scope>NUCLEOTIDE SEQUENCE [LARGE SCALE GENOMIC DNA]</scope>
    <source>
        <strain evidence="13">DSM 14884 / JCM 11576 / T1</strain>
    </source>
</reference>
<keyword evidence="4 10" id="KW-0808">Transferase</keyword>
<dbReference type="EC" id="2.7.7.18" evidence="10"/>
<evidence type="ECO:0000256" key="1">
    <source>
        <dbReference type="ARBA" id="ARBA00002324"/>
    </source>
</evidence>
<dbReference type="KEGG" id="mhd:Marky_0266"/>
<dbReference type="NCBIfam" id="TIGR00482">
    <property type="entry name" value="nicotinate (nicotinamide) nucleotide adenylyltransferase"/>
    <property type="match status" value="1"/>
</dbReference>
<dbReference type="InterPro" id="IPR014729">
    <property type="entry name" value="Rossmann-like_a/b/a_fold"/>
</dbReference>
<evidence type="ECO:0000313" key="12">
    <source>
        <dbReference type="EMBL" id="AEB11027.1"/>
    </source>
</evidence>
<dbReference type="STRING" id="869210.Marky_0266"/>
<comment type="catalytic activity">
    <reaction evidence="9 10">
        <text>nicotinate beta-D-ribonucleotide + ATP + H(+) = deamido-NAD(+) + diphosphate</text>
        <dbReference type="Rhea" id="RHEA:22860"/>
        <dbReference type="ChEBI" id="CHEBI:15378"/>
        <dbReference type="ChEBI" id="CHEBI:30616"/>
        <dbReference type="ChEBI" id="CHEBI:33019"/>
        <dbReference type="ChEBI" id="CHEBI:57502"/>
        <dbReference type="ChEBI" id="CHEBI:58437"/>
        <dbReference type="EC" id="2.7.7.18"/>
    </reaction>
</comment>
<dbReference type="GO" id="GO:0004515">
    <property type="term" value="F:nicotinate-nucleotide adenylyltransferase activity"/>
    <property type="evidence" value="ECO:0007669"/>
    <property type="project" value="UniProtKB-UniRule"/>
</dbReference>
<keyword evidence="13" id="KW-1185">Reference proteome</keyword>
<evidence type="ECO:0000259" key="11">
    <source>
        <dbReference type="Pfam" id="PF01467"/>
    </source>
</evidence>
<dbReference type="SUPFAM" id="SSF52374">
    <property type="entry name" value="Nucleotidylyl transferase"/>
    <property type="match status" value="1"/>
</dbReference>
<dbReference type="GO" id="GO:0009435">
    <property type="term" value="P:NAD+ biosynthetic process"/>
    <property type="evidence" value="ECO:0007669"/>
    <property type="project" value="UniProtKB-UniRule"/>
</dbReference>
<comment type="similarity">
    <text evidence="10">Belongs to the NadD family.</text>
</comment>
<keyword evidence="5 10" id="KW-0548">Nucleotidyltransferase</keyword>
<dbReference type="Gene3D" id="3.40.50.620">
    <property type="entry name" value="HUPs"/>
    <property type="match status" value="1"/>
</dbReference>
<proteinExistence type="inferred from homology"/>
<dbReference type="NCBIfam" id="TIGR00125">
    <property type="entry name" value="cyt_tran_rel"/>
    <property type="match status" value="1"/>
</dbReference>
<dbReference type="eggNOG" id="COG1057">
    <property type="taxonomic scope" value="Bacteria"/>
</dbReference>
<dbReference type="NCBIfam" id="NF000840">
    <property type="entry name" value="PRK00071.1-3"/>
    <property type="match status" value="1"/>
</dbReference>
<keyword evidence="8 10" id="KW-0520">NAD</keyword>
<gene>
    <name evidence="10" type="primary">nadD</name>
    <name evidence="12" type="ordered locus">Marky_0266</name>
</gene>
<dbReference type="AlphaFoldDB" id="F2NNL2"/>